<feature type="compositionally biased region" description="Basic and acidic residues" evidence="1">
    <location>
        <begin position="20"/>
        <end position="63"/>
    </location>
</feature>
<comment type="caution">
    <text evidence="2">The sequence shown here is derived from an EMBL/GenBank/DDBJ whole genome shotgun (WGS) entry which is preliminary data.</text>
</comment>
<evidence type="ECO:0000256" key="1">
    <source>
        <dbReference type="SAM" id="MobiDB-lite"/>
    </source>
</evidence>
<feature type="region of interest" description="Disordered" evidence="1">
    <location>
        <begin position="20"/>
        <end position="78"/>
    </location>
</feature>
<accession>A0A645DMN0</accession>
<name>A0A645DMN0_9ZZZZ</name>
<reference evidence="2" key="1">
    <citation type="submission" date="2019-08" db="EMBL/GenBank/DDBJ databases">
        <authorList>
            <person name="Kucharzyk K."/>
            <person name="Murdoch R.W."/>
            <person name="Higgins S."/>
            <person name="Loffler F."/>
        </authorList>
    </citation>
    <scope>NUCLEOTIDE SEQUENCE</scope>
</reference>
<organism evidence="2">
    <name type="scientific">bioreactor metagenome</name>
    <dbReference type="NCBI Taxonomy" id="1076179"/>
    <lineage>
        <taxon>unclassified sequences</taxon>
        <taxon>metagenomes</taxon>
        <taxon>ecological metagenomes</taxon>
    </lineage>
</organism>
<sequence length="78" mass="9300">MLFADDLDNEVRHLERGSRLLKQSADKRAENNDDADAFKRPRETLADGLRQLRDGNPRDYSENKRHRHDRKKRMDLIL</sequence>
<dbReference type="AlphaFoldDB" id="A0A645DMN0"/>
<dbReference type="EMBL" id="VSSQ01037774">
    <property type="protein sequence ID" value="MPM90549.1"/>
    <property type="molecule type" value="Genomic_DNA"/>
</dbReference>
<protein>
    <submittedName>
        <fullName evidence="2">Uncharacterized protein</fullName>
    </submittedName>
</protein>
<gene>
    <name evidence="2" type="ORF">SDC9_137670</name>
</gene>
<evidence type="ECO:0000313" key="2">
    <source>
        <dbReference type="EMBL" id="MPM90549.1"/>
    </source>
</evidence>
<proteinExistence type="predicted"/>